<feature type="transmembrane region" description="Helical" evidence="1">
    <location>
        <begin position="81"/>
        <end position="102"/>
    </location>
</feature>
<keyword evidence="3" id="KW-1185">Reference proteome</keyword>
<protein>
    <submittedName>
        <fullName evidence="2">Uncharacterized protein</fullName>
    </submittedName>
</protein>
<sequence>MAKNRSLITYIRQFSADRAGAAPGTLTAMPLRYAAAIVIFGLLAASAVGARDLLVPTVLTGLAGALGAAIIGVAGARPQRAARIGMTAAAVVVVLSGVAFAPDGDERGFVIGVAAFYALLLAAFALVAGPRPVKASARP</sequence>
<feature type="transmembrane region" description="Helical" evidence="1">
    <location>
        <begin position="53"/>
        <end position="74"/>
    </location>
</feature>
<dbReference type="AlphaFoldDB" id="A0A919K2K2"/>
<feature type="transmembrane region" description="Helical" evidence="1">
    <location>
        <begin position="108"/>
        <end position="129"/>
    </location>
</feature>
<accession>A0A919K2K2</accession>
<proteinExistence type="predicted"/>
<keyword evidence="1" id="KW-1133">Transmembrane helix</keyword>
<evidence type="ECO:0000313" key="2">
    <source>
        <dbReference type="EMBL" id="GIE97669.1"/>
    </source>
</evidence>
<evidence type="ECO:0000313" key="3">
    <source>
        <dbReference type="Proteomes" id="UP000636960"/>
    </source>
</evidence>
<keyword evidence="1" id="KW-0472">Membrane</keyword>
<feature type="transmembrane region" description="Helical" evidence="1">
    <location>
        <begin position="21"/>
        <end position="47"/>
    </location>
</feature>
<dbReference type="EMBL" id="BOMV01000057">
    <property type="protein sequence ID" value="GIE97669.1"/>
    <property type="molecule type" value="Genomic_DNA"/>
</dbReference>
<reference evidence="2" key="1">
    <citation type="submission" date="2021-01" db="EMBL/GenBank/DDBJ databases">
        <title>Whole genome shotgun sequence of Actinoplanes rishiriensis NBRC 108556.</title>
        <authorList>
            <person name="Komaki H."/>
            <person name="Tamura T."/>
        </authorList>
    </citation>
    <scope>NUCLEOTIDE SEQUENCE</scope>
    <source>
        <strain evidence="2">NBRC 108556</strain>
    </source>
</reference>
<gene>
    <name evidence="2" type="ORF">Ari01nite_51340</name>
</gene>
<dbReference type="Proteomes" id="UP000636960">
    <property type="component" value="Unassembled WGS sequence"/>
</dbReference>
<keyword evidence="1" id="KW-0812">Transmembrane</keyword>
<organism evidence="2 3">
    <name type="scientific">Paractinoplanes rishiriensis</name>
    <dbReference type="NCBI Taxonomy" id="1050105"/>
    <lineage>
        <taxon>Bacteria</taxon>
        <taxon>Bacillati</taxon>
        <taxon>Actinomycetota</taxon>
        <taxon>Actinomycetes</taxon>
        <taxon>Micromonosporales</taxon>
        <taxon>Micromonosporaceae</taxon>
        <taxon>Paractinoplanes</taxon>
    </lineage>
</organism>
<name>A0A919K2K2_9ACTN</name>
<comment type="caution">
    <text evidence="2">The sequence shown here is derived from an EMBL/GenBank/DDBJ whole genome shotgun (WGS) entry which is preliminary data.</text>
</comment>
<evidence type="ECO:0000256" key="1">
    <source>
        <dbReference type="SAM" id="Phobius"/>
    </source>
</evidence>